<keyword evidence="1" id="KW-0472">Membrane</keyword>
<proteinExistence type="predicted"/>
<feature type="non-terminal residue" evidence="2">
    <location>
        <position position="624"/>
    </location>
</feature>
<keyword evidence="1" id="KW-1133">Transmembrane helix</keyword>
<feature type="transmembrane region" description="Helical" evidence="1">
    <location>
        <begin position="154"/>
        <end position="172"/>
    </location>
</feature>
<dbReference type="InterPro" id="IPR032675">
    <property type="entry name" value="LRR_dom_sf"/>
</dbReference>
<accession>A0ABQ5KNS4</accession>
<dbReference type="EMBL" id="BQXS01010159">
    <property type="protein sequence ID" value="GKT33178.1"/>
    <property type="molecule type" value="Genomic_DNA"/>
</dbReference>
<comment type="caution">
    <text evidence="2">The sequence shown here is derived from an EMBL/GenBank/DDBJ whole genome shotgun (WGS) entry which is preliminary data.</text>
</comment>
<reference evidence="2" key="1">
    <citation type="submission" date="2022-03" db="EMBL/GenBank/DDBJ databases">
        <title>Draft genome sequence of Aduncisulcus paluster, a free-living microaerophilic Fornicata.</title>
        <authorList>
            <person name="Yuyama I."/>
            <person name="Kume K."/>
            <person name="Tamura T."/>
            <person name="Inagaki Y."/>
            <person name="Hashimoto T."/>
        </authorList>
    </citation>
    <scope>NUCLEOTIDE SEQUENCE</scope>
    <source>
        <strain evidence="2">NY0171</strain>
    </source>
</reference>
<keyword evidence="1" id="KW-0812">Transmembrane</keyword>
<dbReference type="Proteomes" id="UP001057375">
    <property type="component" value="Unassembled WGS sequence"/>
</dbReference>
<keyword evidence="3" id="KW-1185">Reference proteome</keyword>
<evidence type="ECO:0000256" key="1">
    <source>
        <dbReference type="SAM" id="Phobius"/>
    </source>
</evidence>
<evidence type="ECO:0000313" key="2">
    <source>
        <dbReference type="EMBL" id="GKT33178.1"/>
    </source>
</evidence>
<organism evidence="2 3">
    <name type="scientific">Aduncisulcus paluster</name>
    <dbReference type="NCBI Taxonomy" id="2918883"/>
    <lineage>
        <taxon>Eukaryota</taxon>
        <taxon>Metamonada</taxon>
        <taxon>Carpediemonas-like organisms</taxon>
        <taxon>Aduncisulcus</taxon>
    </lineage>
</organism>
<gene>
    <name evidence="2" type="ORF">ADUPG1_007172</name>
</gene>
<evidence type="ECO:0000313" key="3">
    <source>
        <dbReference type="Proteomes" id="UP001057375"/>
    </source>
</evidence>
<protein>
    <submittedName>
        <fullName evidence="2">Uncharacterized protein</fullName>
    </submittedName>
</protein>
<dbReference type="Gene3D" id="3.80.10.10">
    <property type="entry name" value="Ribonuclease Inhibitor"/>
    <property type="match status" value="1"/>
</dbReference>
<name>A0ABQ5KNS4_9EUKA</name>
<sequence length="624" mass="69218">MFPIDNSQESVSHDCFYSPFHEGLTVHSAHFTDADMYASLTQAYYAGSICPDASHIWRYDSDISVSNANIGLSLTLNSCHSSGFTNLSVDKSLFPFPFQYSSTREECGYHQHSLLPHPLGGNSLLLLSFLLFLVAALSITLVAIGLVVRMRSSIPTILIFLVVLSLSFQSVLCDGYLSNECSMYISEDDHLECNEVYPGRYAAECEEGYYYDQGEYSCVYDTNTDCPSDMNDHQMCVKTADGDVITSDCRSAWYGDDCDQLYSVHIPDKLFRGKVCDYAGYDITIDPLCDVSEFEMAGINGNFFSYNSHITSIEGAQYLINIYYFYGRDTDVTSVYPISFLEQLSYLYFHQDSTTYNVNIYDLNSLFTLNRLYTSAIFGNEQIYDISVSFRNVGLYKMFIANTYDSGFTPLCRSESDPEYWTFIATIFPIHSSDNKDKYYIPNSCPLNSDPGNTPYNCDTSNASCPSIVLNEVYNSVDGVNEKQCAFIAKEGSSGECYTVHDDSIRQYLKDQCLSTSGVESNGVISVATMRNDLTCTSLSLPSIATDRGISLNSITTLQGLEYATSLTSLTIDGYDLSGDINSNAEYDKLVVQILAKAVTYSNDYGSIDSGLRILSASGCGLSA</sequence>
<feature type="transmembrane region" description="Helical" evidence="1">
    <location>
        <begin position="124"/>
        <end position="147"/>
    </location>
</feature>